<comment type="caution">
    <text evidence="5">The sequence shown here is derived from an EMBL/GenBank/DDBJ whole genome shotgun (WGS) entry which is preliminary data.</text>
</comment>
<dbReference type="RefSeq" id="WP_330132912.1">
    <property type="nucleotide sequence ID" value="NZ_JAUTXY010000003.1"/>
</dbReference>
<dbReference type="Pfam" id="PF00196">
    <property type="entry name" value="GerE"/>
    <property type="match status" value="1"/>
</dbReference>
<keyword evidence="6" id="KW-1185">Reference proteome</keyword>
<dbReference type="SMART" id="SM00421">
    <property type="entry name" value="HTH_LUXR"/>
    <property type="match status" value="1"/>
</dbReference>
<dbReference type="PANTHER" id="PTHR44688:SF16">
    <property type="entry name" value="DNA-BINDING TRANSCRIPTIONAL ACTIVATOR DEVR_DOSR"/>
    <property type="match status" value="1"/>
</dbReference>
<dbReference type="Gene3D" id="3.40.50.300">
    <property type="entry name" value="P-loop containing nucleotide triphosphate hydrolases"/>
    <property type="match status" value="1"/>
</dbReference>
<evidence type="ECO:0000313" key="6">
    <source>
        <dbReference type="Proteomes" id="UP001336020"/>
    </source>
</evidence>
<dbReference type="InterPro" id="IPR036388">
    <property type="entry name" value="WH-like_DNA-bd_sf"/>
</dbReference>
<dbReference type="Proteomes" id="UP001336020">
    <property type="component" value="Unassembled WGS sequence"/>
</dbReference>
<dbReference type="SUPFAM" id="SSF52540">
    <property type="entry name" value="P-loop containing nucleoside triphosphate hydrolases"/>
    <property type="match status" value="1"/>
</dbReference>
<reference evidence="5 6" key="1">
    <citation type="submission" date="2023-07" db="EMBL/GenBank/DDBJ databases">
        <authorList>
            <person name="Girao M."/>
            <person name="Carvalho M.F."/>
        </authorList>
    </citation>
    <scope>NUCLEOTIDE SEQUENCE [LARGE SCALE GENOMIC DNA]</scope>
    <source>
        <strain evidence="5 6">YIM65754</strain>
    </source>
</reference>
<dbReference type="CDD" id="cd06170">
    <property type="entry name" value="LuxR_C_like"/>
    <property type="match status" value="1"/>
</dbReference>
<evidence type="ECO:0000259" key="4">
    <source>
        <dbReference type="PROSITE" id="PS50043"/>
    </source>
</evidence>
<dbReference type="EMBL" id="JAUTXY010000003">
    <property type="protein sequence ID" value="MEE2057677.1"/>
    <property type="molecule type" value="Genomic_DNA"/>
</dbReference>
<evidence type="ECO:0000256" key="1">
    <source>
        <dbReference type="ARBA" id="ARBA00023015"/>
    </source>
</evidence>
<dbReference type="PANTHER" id="PTHR44688">
    <property type="entry name" value="DNA-BINDING TRANSCRIPTIONAL ACTIVATOR DEVR_DOSR"/>
    <property type="match status" value="1"/>
</dbReference>
<evidence type="ECO:0000256" key="2">
    <source>
        <dbReference type="ARBA" id="ARBA00023125"/>
    </source>
</evidence>
<evidence type="ECO:0000256" key="3">
    <source>
        <dbReference type="ARBA" id="ARBA00023163"/>
    </source>
</evidence>
<name>A0ABU7L807_9NOCA</name>
<dbReference type="InterPro" id="IPR000792">
    <property type="entry name" value="Tscrpt_reg_LuxR_C"/>
</dbReference>
<organism evidence="5 6">
    <name type="scientific">Rhodococcus artemisiae</name>
    <dbReference type="NCBI Taxonomy" id="714159"/>
    <lineage>
        <taxon>Bacteria</taxon>
        <taxon>Bacillati</taxon>
        <taxon>Actinomycetota</taxon>
        <taxon>Actinomycetes</taxon>
        <taxon>Mycobacteriales</taxon>
        <taxon>Nocardiaceae</taxon>
        <taxon>Rhodococcus</taxon>
    </lineage>
</organism>
<dbReference type="InterPro" id="IPR027417">
    <property type="entry name" value="P-loop_NTPase"/>
</dbReference>
<dbReference type="Gene3D" id="1.10.10.10">
    <property type="entry name" value="Winged helix-like DNA-binding domain superfamily/Winged helix DNA-binding domain"/>
    <property type="match status" value="1"/>
</dbReference>
<feature type="domain" description="HTH luxR-type" evidence="4">
    <location>
        <begin position="673"/>
        <end position="738"/>
    </location>
</feature>
<keyword evidence="1" id="KW-0805">Transcription regulation</keyword>
<proteinExistence type="predicted"/>
<dbReference type="PRINTS" id="PR00038">
    <property type="entry name" value="HTHLUXR"/>
</dbReference>
<protein>
    <submittedName>
        <fullName evidence="5">LuxR C-terminal-related transcriptional regulator</fullName>
    </submittedName>
</protein>
<dbReference type="PROSITE" id="PS50043">
    <property type="entry name" value="HTH_LUXR_2"/>
    <property type="match status" value="1"/>
</dbReference>
<dbReference type="InterPro" id="IPR016032">
    <property type="entry name" value="Sig_transdc_resp-reg_C-effctor"/>
</dbReference>
<sequence>MFSILSSSARVVVVHGSRFSGKTTLVRTWLMTDPVPDRLPVFVPSPSRGVTSNEYWGRVLTSLCAYSGMPPPISGSDNFDALYSILTDSVLTAQRCAVVLVLDGIDEVDSAVASIERLLECGAVSQVIVTTRTAGTWPRLVDSCPDRMVISSDVLAFTEEELLKFLRVSGVPQGIRVARWITQRTGGQAALSSTVCQALMDSGLEFSEASQRLARLVDTAVDMLVSNVVATEPDLEPMSQSILKSAEAATLPVTTESVGFLDMLESAGMVESVFTSGGSVRKYSDAVRASLVRSSVLRRRSGVMVTSTPNRPEILDGPAVRAPAAFTEEHTAAITRAVMLRMRGHCVEAAAICDSVASGTSPVFEESDDAARCAAACSYLQMGITYLLADRLGDSTLMLRRARNAGTGMSVERVAAGTLALIHAVRGATIDAQLWIEAERQHLQYPEKTAGAQEKTAGLVASALVALDRLEPDEAFTLLGELGPLQEKEELWAFALYASGQYALLSGMYADGLQYVESEQQSFAGLSTGLSGQLLLAVRADLNLALGRVDVAARLVGRSTDPHTAAVRARICLLTGDFVGAETIVHQYGEDPHCPLRVSMELFVIGAAAACARGRRSEGRRHIADAVTRSRRTGALRPFTGMPPSMIREVAGLGIELPVDLKQLAAEFVTFRPSRQIVRLTPREREVLDGLLSGGSIGTIAKSQFVSLNTVKTQLRSLYRKLGVNSRRDAVAVARRVVLV</sequence>
<accession>A0ABU7L807</accession>
<gene>
    <name evidence="5" type="ORF">Q7514_09070</name>
</gene>
<evidence type="ECO:0000313" key="5">
    <source>
        <dbReference type="EMBL" id="MEE2057677.1"/>
    </source>
</evidence>
<keyword evidence="2" id="KW-0238">DNA-binding</keyword>
<dbReference type="SUPFAM" id="SSF46894">
    <property type="entry name" value="C-terminal effector domain of the bipartite response regulators"/>
    <property type="match status" value="1"/>
</dbReference>
<keyword evidence="3" id="KW-0804">Transcription</keyword>